<keyword evidence="14" id="KW-1185">Reference proteome</keyword>
<evidence type="ECO:0000256" key="10">
    <source>
        <dbReference type="ARBA" id="ARBA00023180"/>
    </source>
</evidence>
<dbReference type="PANTHER" id="PTHR46329">
    <property type="entry name" value="KILLER CELL LECTIN-LIKE RECEPTOR 2"/>
    <property type="match status" value="1"/>
</dbReference>
<name>A0A8C8YS64_PROSS</name>
<keyword evidence="3" id="KW-0430">Lectin</keyword>
<keyword evidence="10" id="KW-0325">Glycoprotein</keyword>
<reference evidence="13" key="1">
    <citation type="submission" date="2025-08" db="UniProtKB">
        <authorList>
            <consortium name="Ensembl"/>
        </authorList>
    </citation>
    <scope>IDENTIFICATION</scope>
</reference>
<protein>
    <recommendedName>
        <fullName evidence="12">C-type lectin domain-containing protein</fullName>
    </recommendedName>
</protein>
<keyword evidence="6 11" id="KW-1133">Transmembrane helix</keyword>
<dbReference type="AlphaFoldDB" id="A0A8C8YS64"/>
<keyword evidence="8" id="KW-1015">Disulfide bond</keyword>
<dbReference type="InterPro" id="IPR001304">
    <property type="entry name" value="C-type_lectin-like"/>
</dbReference>
<dbReference type="Proteomes" id="UP000694414">
    <property type="component" value="Unplaced"/>
</dbReference>
<dbReference type="GeneTree" id="ENSGT00390000008117"/>
<dbReference type="Pfam" id="PF00059">
    <property type="entry name" value="Lectin_C"/>
    <property type="match status" value="1"/>
</dbReference>
<dbReference type="CDD" id="cd03593">
    <property type="entry name" value="CLECT_NK_receptors_like"/>
    <property type="match status" value="1"/>
</dbReference>
<evidence type="ECO:0000256" key="8">
    <source>
        <dbReference type="ARBA" id="ARBA00023157"/>
    </source>
</evidence>
<keyword evidence="4" id="KW-0130">Cell adhesion</keyword>
<accession>A0A8C8YS64</accession>
<feature type="transmembrane region" description="Helical" evidence="11">
    <location>
        <begin position="42"/>
        <end position="66"/>
    </location>
</feature>
<dbReference type="Gene3D" id="3.10.100.10">
    <property type="entry name" value="Mannose-Binding Protein A, subunit A"/>
    <property type="match status" value="1"/>
</dbReference>
<evidence type="ECO:0000256" key="2">
    <source>
        <dbReference type="ARBA" id="ARBA00022692"/>
    </source>
</evidence>
<dbReference type="Pfam" id="PF08391">
    <property type="entry name" value="Ly49"/>
    <property type="match status" value="1"/>
</dbReference>
<evidence type="ECO:0000256" key="5">
    <source>
        <dbReference type="ARBA" id="ARBA00022968"/>
    </source>
</evidence>
<dbReference type="InterPro" id="IPR016186">
    <property type="entry name" value="C-type_lectin-like/link_sf"/>
</dbReference>
<evidence type="ECO:0000313" key="14">
    <source>
        <dbReference type="Proteomes" id="UP000694414"/>
    </source>
</evidence>
<dbReference type="Ensembl" id="ENSPSMT00000005733.1">
    <property type="protein sequence ID" value="ENSPSMP00000004778.1"/>
    <property type="gene ID" value="ENSPSMG00000003747.1"/>
</dbReference>
<dbReference type="InterPro" id="IPR033992">
    <property type="entry name" value="NKR-like_CTLD"/>
</dbReference>
<evidence type="ECO:0000313" key="13">
    <source>
        <dbReference type="Ensembl" id="ENSPSMP00000004778.1"/>
    </source>
</evidence>
<evidence type="ECO:0000256" key="3">
    <source>
        <dbReference type="ARBA" id="ARBA00022734"/>
    </source>
</evidence>
<dbReference type="SUPFAM" id="SSF56436">
    <property type="entry name" value="C-type lectin-like"/>
    <property type="match status" value="1"/>
</dbReference>
<keyword evidence="2 11" id="KW-0812">Transmembrane</keyword>
<evidence type="ECO:0000256" key="4">
    <source>
        <dbReference type="ARBA" id="ARBA00022889"/>
    </source>
</evidence>
<comment type="subcellular location">
    <subcellularLocation>
        <location evidence="1">Membrane</location>
        <topology evidence="1">Single-pass type II membrane protein</topology>
    </subcellularLocation>
</comment>
<evidence type="ECO:0000256" key="1">
    <source>
        <dbReference type="ARBA" id="ARBA00004606"/>
    </source>
</evidence>
<dbReference type="GO" id="GO:0030246">
    <property type="term" value="F:carbohydrate binding"/>
    <property type="evidence" value="ECO:0007669"/>
    <property type="project" value="UniProtKB-KW"/>
</dbReference>
<dbReference type="PROSITE" id="PS50041">
    <property type="entry name" value="C_TYPE_LECTIN_2"/>
    <property type="match status" value="1"/>
</dbReference>
<evidence type="ECO:0000256" key="11">
    <source>
        <dbReference type="SAM" id="Phobius"/>
    </source>
</evidence>
<dbReference type="InterPro" id="IPR013600">
    <property type="entry name" value="Ly49_N"/>
</dbReference>
<reference evidence="13" key="2">
    <citation type="submission" date="2025-09" db="UniProtKB">
        <authorList>
            <consortium name="Ensembl"/>
        </authorList>
    </citation>
    <scope>IDENTIFICATION</scope>
</reference>
<dbReference type="PANTHER" id="PTHR46329:SF1">
    <property type="entry name" value="KILLER CELL LECTIN-LIKE RECEPTOR 2"/>
    <property type="match status" value="1"/>
</dbReference>
<dbReference type="GO" id="GO:0007155">
    <property type="term" value="P:cell adhesion"/>
    <property type="evidence" value="ECO:0007669"/>
    <property type="project" value="UniProtKB-KW"/>
</dbReference>
<proteinExistence type="predicted"/>
<evidence type="ECO:0000259" key="12">
    <source>
        <dbReference type="PROSITE" id="PS50041"/>
    </source>
</evidence>
<keyword evidence="9" id="KW-0675">Receptor</keyword>
<dbReference type="GO" id="GO:0005886">
    <property type="term" value="C:plasma membrane"/>
    <property type="evidence" value="ECO:0007669"/>
    <property type="project" value="UniProtKB-ARBA"/>
</dbReference>
<keyword evidence="7 11" id="KW-0472">Membrane</keyword>
<evidence type="ECO:0000256" key="9">
    <source>
        <dbReference type="ARBA" id="ARBA00023170"/>
    </source>
</evidence>
<keyword evidence="5" id="KW-0735">Signal-anchor</keyword>
<dbReference type="SMART" id="SM00034">
    <property type="entry name" value="CLECT"/>
    <property type="match status" value="1"/>
</dbReference>
<sequence>MSEEGVIYSTVRFLQSPSESRSGQRPDVTPRPGKTGNKVFSVSWHLIAVSLGILCLLLLMIVIVLVTKMFQCIQDRHQQEILRDLSQNDNYLKEQLLTNKTLEYDILKNESLQQKKELDSLFLKKNICHTKNEIFSKSLENTGKRYEGRWSCCGLSCYYFTMENKHWKGCKQTCRSYRSSLLKIDDEDELAFVQLQTYKNYYWIGLSYDERESKWKWLESGSSPGLNFAIMNLPSGKGQCAFLSSTRIAVIDCFQTYNCICEKRIDCIFSASACTEKKR</sequence>
<feature type="domain" description="C-type lectin" evidence="12">
    <location>
        <begin position="153"/>
        <end position="262"/>
    </location>
</feature>
<evidence type="ECO:0000256" key="7">
    <source>
        <dbReference type="ARBA" id="ARBA00023136"/>
    </source>
</evidence>
<organism evidence="13 14">
    <name type="scientific">Prolemur simus</name>
    <name type="common">Greater bamboo lemur</name>
    <name type="synonym">Hapalemur simus</name>
    <dbReference type="NCBI Taxonomy" id="1328070"/>
    <lineage>
        <taxon>Eukaryota</taxon>
        <taxon>Metazoa</taxon>
        <taxon>Chordata</taxon>
        <taxon>Craniata</taxon>
        <taxon>Vertebrata</taxon>
        <taxon>Euteleostomi</taxon>
        <taxon>Mammalia</taxon>
        <taxon>Eutheria</taxon>
        <taxon>Euarchontoglires</taxon>
        <taxon>Primates</taxon>
        <taxon>Strepsirrhini</taxon>
        <taxon>Lemuriformes</taxon>
        <taxon>Lemuridae</taxon>
        <taxon>Prolemur</taxon>
    </lineage>
</organism>
<dbReference type="InterPro" id="IPR016187">
    <property type="entry name" value="CTDL_fold"/>
</dbReference>
<evidence type="ECO:0000256" key="6">
    <source>
        <dbReference type="ARBA" id="ARBA00022989"/>
    </source>
</evidence>
<dbReference type="InterPro" id="IPR052013">
    <property type="entry name" value="Mouse_KLRs"/>
</dbReference>